<accession>A0ABW2VAX3</accession>
<name>A0ABW2VAX3_9ACTN</name>
<reference evidence="4" key="1">
    <citation type="journal article" date="2019" name="Int. J. Syst. Evol. Microbiol.">
        <title>The Global Catalogue of Microorganisms (GCM) 10K type strain sequencing project: providing services to taxonomists for standard genome sequencing and annotation.</title>
        <authorList>
            <consortium name="The Broad Institute Genomics Platform"/>
            <consortium name="The Broad Institute Genome Sequencing Center for Infectious Disease"/>
            <person name="Wu L."/>
            <person name="Ma J."/>
        </authorList>
    </citation>
    <scope>NUCLEOTIDE SEQUENCE [LARGE SCALE GENOMIC DNA]</scope>
    <source>
        <strain evidence="4">CGMCC 4.7198</strain>
    </source>
</reference>
<dbReference type="SUPFAM" id="SSF52499">
    <property type="entry name" value="Isochorismatase-like hydrolases"/>
    <property type="match status" value="1"/>
</dbReference>
<keyword evidence="1 3" id="KW-0378">Hydrolase</keyword>
<organism evidence="3 4">
    <name type="scientific">Streptomyces lutosisoli</name>
    <dbReference type="NCBI Taxonomy" id="2665721"/>
    <lineage>
        <taxon>Bacteria</taxon>
        <taxon>Bacillati</taxon>
        <taxon>Actinomycetota</taxon>
        <taxon>Actinomycetes</taxon>
        <taxon>Kitasatosporales</taxon>
        <taxon>Streptomycetaceae</taxon>
        <taxon>Streptomyces</taxon>
    </lineage>
</organism>
<dbReference type="GO" id="GO:0016787">
    <property type="term" value="F:hydrolase activity"/>
    <property type="evidence" value="ECO:0007669"/>
    <property type="project" value="UniProtKB-KW"/>
</dbReference>
<gene>
    <name evidence="3" type="ORF">ACFQZP_08225</name>
</gene>
<evidence type="ECO:0000259" key="2">
    <source>
        <dbReference type="Pfam" id="PF00857"/>
    </source>
</evidence>
<dbReference type="EMBL" id="JBHTEC010000001">
    <property type="protein sequence ID" value="MFD0281661.1"/>
    <property type="molecule type" value="Genomic_DNA"/>
</dbReference>
<dbReference type="PANTHER" id="PTHR43540">
    <property type="entry name" value="PEROXYUREIDOACRYLATE/UREIDOACRYLATE AMIDOHYDROLASE-RELATED"/>
    <property type="match status" value="1"/>
</dbReference>
<comment type="caution">
    <text evidence="3">The sequence shown here is derived from an EMBL/GenBank/DDBJ whole genome shotgun (WGS) entry which is preliminary data.</text>
</comment>
<dbReference type="Pfam" id="PF00857">
    <property type="entry name" value="Isochorismatase"/>
    <property type="match status" value="1"/>
</dbReference>
<sequence length="202" mass="21243">MTTGTHTTPTIDPARTALLLMDFQPIVLGAVPDPEGVLARAGEALDWARAHGAHVVFVRVALAEKDVAAVPAHNKTFSQAAAAGYLTDGTPATAVHESLKAEEGDLTVRKIRISAFAGDTDLRAELRARNVDTLVLAGLSTGGVVLTTLRQAADEDYRLFLLADATADPDPEVHQVLMEKVFPSQAEIISTVDLAALSAAGR</sequence>
<evidence type="ECO:0000256" key="1">
    <source>
        <dbReference type="ARBA" id="ARBA00022801"/>
    </source>
</evidence>
<dbReference type="Gene3D" id="3.40.50.850">
    <property type="entry name" value="Isochorismatase-like"/>
    <property type="match status" value="1"/>
</dbReference>
<dbReference type="Proteomes" id="UP001596957">
    <property type="component" value="Unassembled WGS sequence"/>
</dbReference>
<keyword evidence="4" id="KW-1185">Reference proteome</keyword>
<dbReference type="RefSeq" id="WP_381257748.1">
    <property type="nucleotide sequence ID" value="NZ_JBHTBI010000020.1"/>
</dbReference>
<feature type="domain" description="Isochorismatase-like" evidence="2">
    <location>
        <begin position="16"/>
        <end position="191"/>
    </location>
</feature>
<evidence type="ECO:0000313" key="4">
    <source>
        <dbReference type="Proteomes" id="UP001596957"/>
    </source>
</evidence>
<dbReference type="InterPro" id="IPR036380">
    <property type="entry name" value="Isochorismatase-like_sf"/>
</dbReference>
<protein>
    <submittedName>
        <fullName evidence="3">Cysteine hydrolase family protein</fullName>
    </submittedName>
</protein>
<dbReference type="InterPro" id="IPR050272">
    <property type="entry name" value="Isochorismatase-like_hydrls"/>
</dbReference>
<proteinExistence type="predicted"/>
<dbReference type="InterPro" id="IPR000868">
    <property type="entry name" value="Isochorismatase-like_dom"/>
</dbReference>
<evidence type="ECO:0000313" key="3">
    <source>
        <dbReference type="EMBL" id="MFD0281661.1"/>
    </source>
</evidence>